<dbReference type="RefSeq" id="WP_150942450.1">
    <property type="nucleotide sequence ID" value="NZ_VCMV01000004.1"/>
</dbReference>
<keyword evidence="3" id="KW-1185">Reference proteome</keyword>
<evidence type="ECO:0000313" key="2">
    <source>
        <dbReference type="EMBL" id="KAB0268715.1"/>
    </source>
</evidence>
<evidence type="ECO:0000313" key="3">
    <source>
        <dbReference type="Proteomes" id="UP000325684"/>
    </source>
</evidence>
<evidence type="ECO:0000259" key="1">
    <source>
        <dbReference type="PROSITE" id="PS50851"/>
    </source>
</evidence>
<dbReference type="Proteomes" id="UP000325684">
    <property type="component" value="Unassembled WGS sequence"/>
</dbReference>
<dbReference type="AlphaFoldDB" id="A0A5N3PGJ3"/>
<dbReference type="PROSITE" id="PS50851">
    <property type="entry name" value="CHEW"/>
    <property type="match status" value="1"/>
</dbReference>
<dbReference type="GO" id="GO:0005829">
    <property type="term" value="C:cytosol"/>
    <property type="evidence" value="ECO:0007669"/>
    <property type="project" value="TreeGrafter"/>
</dbReference>
<dbReference type="SUPFAM" id="SSF50341">
    <property type="entry name" value="CheW-like"/>
    <property type="match status" value="1"/>
</dbReference>
<dbReference type="GO" id="GO:0007165">
    <property type="term" value="P:signal transduction"/>
    <property type="evidence" value="ECO:0007669"/>
    <property type="project" value="InterPro"/>
</dbReference>
<dbReference type="Gene3D" id="2.40.50.180">
    <property type="entry name" value="CheA-289, Domain 4"/>
    <property type="match status" value="1"/>
</dbReference>
<feature type="domain" description="CheW-like" evidence="1">
    <location>
        <begin position="3"/>
        <end position="146"/>
    </location>
</feature>
<dbReference type="OrthoDB" id="7584342at2"/>
<reference evidence="2 3" key="1">
    <citation type="journal article" date="2019" name="Microorganisms">
        <title>Genome Insights into the Novel Species Microvirga brassicacearum, a Rapeseed Endophyte with Biotechnological Potential.</title>
        <authorList>
            <person name="Jimenez-Gomez A."/>
            <person name="Saati-Santamaria Z."/>
            <person name="Igual J.M."/>
            <person name="Rivas R."/>
            <person name="Mateos P.F."/>
            <person name="Garcia-Fraile P."/>
        </authorList>
    </citation>
    <scope>NUCLEOTIDE SEQUENCE [LARGE SCALE GENOMIC DNA]</scope>
    <source>
        <strain evidence="2 3">CDVBN77</strain>
    </source>
</reference>
<dbReference type="Gene3D" id="2.30.30.40">
    <property type="entry name" value="SH3 Domains"/>
    <property type="match status" value="1"/>
</dbReference>
<dbReference type="PANTHER" id="PTHR22617">
    <property type="entry name" value="CHEMOTAXIS SENSOR HISTIDINE KINASE-RELATED"/>
    <property type="match status" value="1"/>
</dbReference>
<dbReference type="InterPro" id="IPR036061">
    <property type="entry name" value="CheW-like_dom_sf"/>
</dbReference>
<dbReference type="InterPro" id="IPR039315">
    <property type="entry name" value="CheW"/>
</dbReference>
<dbReference type="Pfam" id="PF01584">
    <property type="entry name" value="CheW"/>
    <property type="match status" value="1"/>
</dbReference>
<dbReference type="GO" id="GO:0006935">
    <property type="term" value="P:chemotaxis"/>
    <property type="evidence" value="ECO:0007669"/>
    <property type="project" value="InterPro"/>
</dbReference>
<comment type="caution">
    <text evidence="2">The sequence shown here is derived from an EMBL/GenBank/DDBJ whole genome shotgun (WGS) entry which is preliminary data.</text>
</comment>
<dbReference type="EMBL" id="VCMV01000004">
    <property type="protein sequence ID" value="KAB0268715.1"/>
    <property type="molecule type" value="Genomic_DNA"/>
</dbReference>
<accession>A0A5N3PGJ3</accession>
<dbReference type="InterPro" id="IPR002545">
    <property type="entry name" value="CheW-lke_dom"/>
</dbReference>
<proteinExistence type="predicted"/>
<gene>
    <name evidence="2" type="ORF">FEZ63_04305</name>
</gene>
<dbReference type="PANTHER" id="PTHR22617:SF43">
    <property type="entry name" value="PROTEIN PILI"/>
    <property type="match status" value="1"/>
</dbReference>
<sequence length="167" mass="18561">MASLQILLFDVRGTRCAIRQGAIREILPLPRLWRPPSLPRPLAGFFNLGGSPIAVVRLDILFGLDESKPTEDDLYSHMMLVQRSGTERMMAFLVDRVVDLTHVDDRHLSPVGEAGAHNGCVEAEIDVAGQLVHLLSLEKILFAEERQTIAALERQAQVRLSEWAVAT</sequence>
<protein>
    <submittedName>
        <fullName evidence="2">Chemotaxis protein CheW</fullName>
    </submittedName>
</protein>
<name>A0A5N3PGJ3_9HYPH</name>
<organism evidence="2 3">
    <name type="scientific">Microvirga brassicacearum</name>
    <dbReference type="NCBI Taxonomy" id="2580413"/>
    <lineage>
        <taxon>Bacteria</taxon>
        <taxon>Pseudomonadati</taxon>
        <taxon>Pseudomonadota</taxon>
        <taxon>Alphaproteobacteria</taxon>
        <taxon>Hyphomicrobiales</taxon>
        <taxon>Methylobacteriaceae</taxon>
        <taxon>Microvirga</taxon>
    </lineage>
</organism>
<dbReference type="SMART" id="SM00260">
    <property type="entry name" value="CheW"/>
    <property type="match status" value="1"/>
</dbReference>